<keyword evidence="1" id="KW-0812">Transmembrane</keyword>
<keyword evidence="1" id="KW-0472">Membrane</keyword>
<comment type="caution">
    <text evidence="2">The sequence shown here is derived from an EMBL/GenBank/DDBJ whole genome shotgun (WGS) entry which is preliminary data.</text>
</comment>
<dbReference type="AlphaFoldDB" id="A0AAE1HQ14"/>
<reference evidence="2" key="2">
    <citation type="journal article" date="2023" name="BMC Genomics">
        <title>Pest status, molecular evolution, and epigenetic factors derived from the genome assembly of Frankliniella fusca, a thysanopteran phytovirus vector.</title>
        <authorList>
            <person name="Catto M.A."/>
            <person name="Labadie P.E."/>
            <person name="Jacobson A.L."/>
            <person name="Kennedy G.G."/>
            <person name="Srinivasan R."/>
            <person name="Hunt B.G."/>
        </authorList>
    </citation>
    <scope>NUCLEOTIDE SEQUENCE</scope>
    <source>
        <strain evidence="2">PL_HMW_Pooled</strain>
    </source>
</reference>
<proteinExistence type="predicted"/>
<feature type="transmembrane region" description="Helical" evidence="1">
    <location>
        <begin position="72"/>
        <end position="93"/>
    </location>
</feature>
<keyword evidence="2" id="KW-0396">Initiation factor</keyword>
<evidence type="ECO:0000313" key="3">
    <source>
        <dbReference type="Proteomes" id="UP001219518"/>
    </source>
</evidence>
<dbReference type="EMBL" id="JAHWGI010001225">
    <property type="protein sequence ID" value="KAK3925259.1"/>
    <property type="molecule type" value="Genomic_DNA"/>
</dbReference>
<keyword evidence="1" id="KW-1133">Transmembrane helix</keyword>
<sequence>MFSVMLQAKHNFSIIFIGEDMHLYRKKLLQASSLLHVIGGLGPGHVVALNYFNFAEKRIGILCLSSSFGNSFPVSSLGLMSGCCFLSIVLYCSKLIVRMRHVKLIQEYLLISKNLPNKDGFYCFLETLHFLEETII</sequence>
<feature type="transmembrane region" description="Helical" evidence="1">
    <location>
        <begin position="34"/>
        <end position="52"/>
    </location>
</feature>
<name>A0AAE1HQ14_9NEOP</name>
<evidence type="ECO:0000313" key="2">
    <source>
        <dbReference type="EMBL" id="KAK3925259.1"/>
    </source>
</evidence>
<organism evidence="2 3">
    <name type="scientific">Frankliniella fusca</name>
    <dbReference type="NCBI Taxonomy" id="407009"/>
    <lineage>
        <taxon>Eukaryota</taxon>
        <taxon>Metazoa</taxon>
        <taxon>Ecdysozoa</taxon>
        <taxon>Arthropoda</taxon>
        <taxon>Hexapoda</taxon>
        <taxon>Insecta</taxon>
        <taxon>Pterygota</taxon>
        <taxon>Neoptera</taxon>
        <taxon>Paraneoptera</taxon>
        <taxon>Thysanoptera</taxon>
        <taxon>Terebrantia</taxon>
        <taxon>Thripoidea</taxon>
        <taxon>Thripidae</taxon>
        <taxon>Frankliniella</taxon>
    </lineage>
</organism>
<keyword evidence="3" id="KW-1185">Reference proteome</keyword>
<keyword evidence="2" id="KW-0648">Protein biosynthesis</keyword>
<dbReference type="Proteomes" id="UP001219518">
    <property type="component" value="Unassembled WGS sequence"/>
</dbReference>
<dbReference type="GO" id="GO:0003743">
    <property type="term" value="F:translation initiation factor activity"/>
    <property type="evidence" value="ECO:0007669"/>
    <property type="project" value="UniProtKB-KW"/>
</dbReference>
<protein>
    <submittedName>
        <fullName evidence="2">Translation initiation factor IF-2</fullName>
    </submittedName>
</protein>
<reference evidence="2" key="1">
    <citation type="submission" date="2021-07" db="EMBL/GenBank/DDBJ databases">
        <authorList>
            <person name="Catto M.A."/>
            <person name="Jacobson A."/>
            <person name="Kennedy G."/>
            <person name="Labadie P."/>
            <person name="Hunt B.G."/>
            <person name="Srinivasan R."/>
        </authorList>
    </citation>
    <scope>NUCLEOTIDE SEQUENCE</scope>
    <source>
        <strain evidence="2">PL_HMW_Pooled</strain>
        <tissue evidence="2">Head</tissue>
    </source>
</reference>
<evidence type="ECO:0000256" key="1">
    <source>
        <dbReference type="SAM" id="Phobius"/>
    </source>
</evidence>
<gene>
    <name evidence="2" type="ORF">KUF71_013466</name>
</gene>
<accession>A0AAE1HQ14</accession>